<dbReference type="PANTHER" id="PTHR43861">
    <property type="entry name" value="TRANS-ACONITATE 2-METHYLTRANSFERASE-RELATED"/>
    <property type="match status" value="1"/>
</dbReference>
<dbReference type="AlphaFoldDB" id="A0A5M3X7F6"/>
<evidence type="ECO:0000256" key="2">
    <source>
        <dbReference type="ARBA" id="ARBA00022679"/>
    </source>
</evidence>
<feature type="domain" description="Methyltransferase" evidence="3">
    <location>
        <begin position="20"/>
        <end position="117"/>
    </location>
</feature>
<reference evidence="4 5" key="1">
    <citation type="submission" date="2019-10" db="EMBL/GenBank/DDBJ databases">
        <title>Whole genome shotgun sequence of Acrocarpospora macrocephala NBRC 16266.</title>
        <authorList>
            <person name="Ichikawa N."/>
            <person name="Kimura A."/>
            <person name="Kitahashi Y."/>
            <person name="Komaki H."/>
            <person name="Oguchi A."/>
        </authorList>
    </citation>
    <scope>NUCLEOTIDE SEQUENCE [LARGE SCALE GENOMIC DNA]</scope>
    <source>
        <strain evidence="4 5">NBRC 16266</strain>
    </source>
</reference>
<sequence length="162" mass="17778">MTARLSWAVDALDIVPTDHILEIGCGSGTAVSLISSKLTTGKVVALDRSPKMIALAERRNHDAVTAGKAIFRTADFENADFVGEQYDKILAVNVNLFWVRHPTHEMALIEKLLKPEGFFFLCYEPPSGRAPALSEKLLTHLKPFTVDVTTKAPDLIGFKISV</sequence>
<keyword evidence="5" id="KW-1185">Reference proteome</keyword>
<protein>
    <recommendedName>
        <fullName evidence="3">Methyltransferase domain-containing protein</fullName>
    </recommendedName>
</protein>
<dbReference type="Proteomes" id="UP000331127">
    <property type="component" value="Unassembled WGS sequence"/>
</dbReference>
<gene>
    <name evidence="4" type="ORF">Amac_077150</name>
</gene>
<evidence type="ECO:0000259" key="3">
    <source>
        <dbReference type="Pfam" id="PF13649"/>
    </source>
</evidence>
<dbReference type="RefSeq" id="WP_155359312.1">
    <property type="nucleotide sequence ID" value="NZ_BAAAHL010000062.1"/>
</dbReference>
<name>A0A5M3X7F6_9ACTN</name>
<keyword evidence="2" id="KW-0808">Transferase</keyword>
<dbReference type="PANTHER" id="PTHR43861:SF1">
    <property type="entry name" value="TRANS-ACONITATE 2-METHYLTRANSFERASE"/>
    <property type="match status" value="1"/>
</dbReference>
<evidence type="ECO:0000313" key="4">
    <source>
        <dbReference type="EMBL" id="GES14118.1"/>
    </source>
</evidence>
<evidence type="ECO:0000313" key="5">
    <source>
        <dbReference type="Proteomes" id="UP000331127"/>
    </source>
</evidence>
<dbReference type="InterPro" id="IPR041698">
    <property type="entry name" value="Methyltransf_25"/>
</dbReference>
<comment type="caution">
    <text evidence="4">The sequence shown here is derived from an EMBL/GenBank/DDBJ whole genome shotgun (WGS) entry which is preliminary data.</text>
</comment>
<proteinExistence type="predicted"/>
<dbReference type="GO" id="GO:0008168">
    <property type="term" value="F:methyltransferase activity"/>
    <property type="evidence" value="ECO:0007669"/>
    <property type="project" value="UniProtKB-KW"/>
</dbReference>
<evidence type="ECO:0000256" key="1">
    <source>
        <dbReference type="ARBA" id="ARBA00022603"/>
    </source>
</evidence>
<dbReference type="GO" id="GO:0032259">
    <property type="term" value="P:methylation"/>
    <property type="evidence" value="ECO:0007669"/>
    <property type="project" value="UniProtKB-KW"/>
</dbReference>
<dbReference type="SUPFAM" id="SSF53335">
    <property type="entry name" value="S-adenosyl-L-methionine-dependent methyltransferases"/>
    <property type="match status" value="1"/>
</dbReference>
<keyword evidence="1" id="KW-0489">Methyltransferase</keyword>
<accession>A0A5M3X7F6</accession>
<dbReference type="CDD" id="cd02440">
    <property type="entry name" value="AdoMet_MTases"/>
    <property type="match status" value="1"/>
</dbReference>
<dbReference type="Pfam" id="PF13649">
    <property type="entry name" value="Methyltransf_25"/>
    <property type="match status" value="1"/>
</dbReference>
<dbReference type="OrthoDB" id="4571118at2"/>
<organism evidence="4 5">
    <name type="scientific">Acrocarpospora macrocephala</name>
    <dbReference type="NCBI Taxonomy" id="150177"/>
    <lineage>
        <taxon>Bacteria</taxon>
        <taxon>Bacillati</taxon>
        <taxon>Actinomycetota</taxon>
        <taxon>Actinomycetes</taxon>
        <taxon>Streptosporangiales</taxon>
        <taxon>Streptosporangiaceae</taxon>
        <taxon>Acrocarpospora</taxon>
    </lineage>
</organism>
<dbReference type="InterPro" id="IPR029063">
    <property type="entry name" value="SAM-dependent_MTases_sf"/>
</dbReference>
<dbReference type="EMBL" id="BLAE01000054">
    <property type="protein sequence ID" value="GES14118.1"/>
    <property type="molecule type" value="Genomic_DNA"/>
</dbReference>
<dbReference type="Gene3D" id="3.40.50.150">
    <property type="entry name" value="Vaccinia Virus protein VP39"/>
    <property type="match status" value="1"/>
</dbReference>